<evidence type="ECO:0000259" key="4">
    <source>
        <dbReference type="Pfam" id="PF01073"/>
    </source>
</evidence>
<accession>A0A1V9X629</accession>
<evidence type="ECO:0000256" key="3">
    <source>
        <dbReference type="SAM" id="Phobius"/>
    </source>
</evidence>
<dbReference type="FunCoup" id="A0A1V9X629">
    <property type="interactions" value="22"/>
</dbReference>
<proteinExistence type="inferred from homology"/>
<gene>
    <name evidence="5" type="ORF">BIW11_12506</name>
</gene>
<comment type="caution">
    <text evidence="5">The sequence shown here is derived from an EMBL/GenBank/DDBJ whole genome shotgun (WGS) entry which is preliminary data.</text>
</comment>
<dbReference type="FunFam" id="3.40.50.720:FF:000495">
    <property type="entry name" value="3 hydroxysteroid dehydrogenase, putative"/>
    <property type="match status" value="1"/>
</dbReference>
<evidence type="ECO:0000256" key="2">
    <source>
        <dbReference type="ARBA" id="ARBA00023002"/>
    </source>
</evidence>
<dbReference type="AlphaFoldDB" id="A0A1V9X629"/>
<dbReference type="STRING" id="418985.A0A1V9X629"/>
<dbReference type="GO" id="GO:0016616">
    <property type="term" value="F:oxidoreductase activity, acting on the CH-OH group of donors, NAD or NADP as acceptor"/>
    <property type="evidence" value="ECO:0007669"/>
    <property type="project" value="InterPro"/>
</dbReference>
<keyword evidence="3" id="KW-1133">Transmembrane helix</keyword>
<dbReference type="OrthoDB" id="2735536at2759"/>
<feature type="transmembrane region" description="Helical" evidence="3">
    <location>
        <begin position="343"/>
        <end position="364"/>
    </location>
</feature>
<keyword evidence="3" id="KW-0472">Membrane</keyword>
<evidence type="ECO:0000313" key="6">
    <source>
        <dbReference type="Proteomes" id="UP000192247"/>
    </source>
</evidence>
<keyword evidence="2" id="KW-0560">Oxidoreductase</keyword>
<dbReference type="InterPro" id="IPR036291">
    <property type="entry name" value="NAD(P)-bd_dom_sf"/>
</dbReference>
<dbReference type="Gene3D" id="3.40.50.720">
    <property type="entry name" value="NAD(P)-binding Rossmann-like Domain"/>
    <property type="match status" value="1"/>
</dbReference>
<dbReference type="InterPro" id="IPR050177">
    <property type="entry name" value="Lipid_A_modif_metabolic_enz"/>
</dbReference>
<keyword evidence="3" id="KW-0812">Transmembrane</keyword>
<sequence>MYRSSGKQFGLRSRLRYILSSGPEGVISGHQRQRQTSKMVPLPSIENTEDIDSLWRGPSVGARTTDTVLVTGSSGCLGQHIVKLLQEHDSTCKNIRLFDVKPYKNLLNHAVQKPMKEIQGDLTNAKEVLDACEGVDCVIHCAALVDISLFPNEAALEAINVEGTRNVIDACIRQNVPYLVFTSTTDTVVSSNHIFYGAENTTFVPKNFLMGPYAETKHRAEQLVLQANNRLLADGSTKLRSCVLRPTVFYGEQDEHFIPRIMKIAKYYGGNKVQRVKSIDERFQVTYVGNAAHAHIVAKNRLRENSDCAGEVYYITDDTPLQELYSAIKPYVDSQGKFRISDWSIPYLLAILGISILVLIVRLVRPIYQVGKYFPTPAAVTYACTSVFFNRQKATLRLKYYPHYTVEESHENSLKYYKDLKV</sequence>
<reference evidence="5 6" key="1">
    <citation type="journal article" date="2017" name="Gigascience">
        <title>Draft genome of the honey bee ectoparasitic mite, Tropilaelaps mercedesae, is shaped by the parasitic life history.</title>
        <authorList>
            <person name="Dong X."/>
            <person name="Armstrong S.D."/>
            <person name="Xia D."/>
            <person name="Makepeace B.L."/>
            <person name="Darby A.C."/>
            <person name="Kadowaki T."/>
        </authorList>
    </citation>
    <scope>NUCLEOTIDE SEQUENCE [LARGE SCALE GENOMIC DNA]</scope>
    <source>
        <strain evidence="5">Wuxi-XJTLU</strain>
    </source>
</reference>
<dbReference type="PANTHER" id="PTHR43245">
    <property type="entry name" value="BIFUNCTIONAL POLYMYXIN RESISTANCE PROTEIN ARNA"/>
    <property type="match status" value="1"/>
</dbReference>
<dbReference type="EMBL" id="MNPL01022323">
    <property type="protein sequence ID" value="OQR69050.1"/>
    <property type="molecule type" value="Genomic_DNA"/>
</dbReference>
<dbReference type="PANTHER" id="PTHR43245:SF51">
    <property type="entry name" value="SHORT CHAIN DEHYDROGENASE_REDUCTASE FAMILY 42E, MEMBER 2"/>
    <property type="match status" value="1"/>
</dbReference>
<name>A0A1V9X629_9ACAR</name>
<feature type="domain" description="3-beta hydroxysteroid dehydrogenase/isomerase" evidence="4">
    <location>
        <begin position="69"/>
        <end position="326"/>
    </location>
</feature>
<dbReference type="InParanoid" id="A0A1V9X629"/>
<evidence type="ECO:0000256" key="1">
    <source>
        <dbReference type="ARBA" id="ARBA00009219"/>
    </source>
</evidence>
<protein>
    <submittedName>
        <fullName evidence="5">3 beta-hydroxysteroid dehydrogenase type 7-like</fullName>
    </submittedName>
</protein>
<dbReference type="InterPro" id="IPR002225">
    <property type="entry name" value="3Beta_OHSteriod_DH/Estase"/>
</dbReference>
<dbReference type="Pfam" id="PF01073">
    <property type="entry name" value="3Beta_HSD"/>
    <property type="match status" value="1"/>
</dbReference>
<keyword evidence="6" id="KW-1185">Reference proteome</keyword>
<dbReference type="GO" id="GO:0006694">
    <property type="term" value="P:steroid biosynthetic process"/>
    <property type="evidence" value="ECO:0007669"/>
    <property type="project" value="InterPro"/>
</dbReference>
<dbReference type="SUPFAM" id="SSF51735">
    <property type="entry name" value="NAD(P)-binding Rossmann-fold domains"/>
    <property type="match status" value="1"/>
</dbReference>
<organism evidence="5 6">
    <name type="scientific">Tropilaelaps mercedesae</name>
    <dbReference type="NCBI Taxonomy" id="418985"/>
    <lineage>
        <taxon>Eukaryota</taxon>
        <taxon>Metazoa</taxon>
        <taxon>Ecdysozoa</taxon>
        <taxon>Arthropoda</taxon>
        <taxon>Chelicerata</taxon>
        <taxon>Arachnida</taxon>
        <taxon>Acari</taxon>
        <taxon>Parasitiformes</taxon>
        <taxon>Mesostigmata</taxon>
        <taxon>Gamasina</taxon>
        <taxon>Dermanyssoidea</taxon>
        <taxon>Laelapidae</taxon>
        <taxon>Tropilaelaps</taxon>
    </lineage>
</organism>
<dbReference type="Proteomes" id="UP000192247">
    <property type="component" value="Unassembled WGS sequence"/>
</dbReference>
<comment type="similarity">
    <text evidence="1">Belongs to the 3-beta-HSD family.</text>
</comment>
<evidence type="ECO:0000313" key="5">
    <source>
        <dbReference type="EMBL" id="OQR69050.1"/>
    </source>
</evidence>